<accession>A0ABP1PXZ4</accession>
<comment type="caution">
    <text evidence="1">The sequence shown here is derived from an EMBL/GenBank/DDBJ whole genome shotgun (WGS) entry which is preliminary data.</text>
</comment>
<sequence>MSNVKKSRSEADLEEVAMDEVCHYDKLPNEILELIFKHLLKLTTKKDDDSNQKSKFSKVKNKPSDLNCRLVNSRWKSGMERVLEKNALFLWKKMSIPVFHGNLEAEPSYLGYLFVKKEELSPAKMIFLSPPLESWGEENGNPFPSGSLKITSKLGKTRSVELTKDYQPTLCELVPFFTKFGHHLTSLIFQSVTLSPETLIGILNNTPNLKALNLIRVLFCMDVSHCPELPALQNLHHVRLVQVKTVADNKEPQGAHWYERDGEYFLMHENDNNDDRKQLYNWILSPYKEQLLTLDIFAGGVGTASNFAKLERLVITYADELTCLQPNVILYPRLKSLLLTDVQVTYDEDRMEWLRRNIAPFAETLSELYVDFPRRIGGEWLIAQPLFQLNPKSAQRKTKNIVFREMKTLVVPFPMYPQEMQVIKDLMKEFPNLETLMFLVRCWEYKVRTADAHMVLGEDYEKVCPKCKNLGIIRFL</sequence>
<proteinExistence type="predicted"/>
<reference evidence="1 2" key="1">
    <citation type="submission" date="2024-08" db="EMBL/GenBank/DDBJ databases">
        <authorList>
            <person name="Cucini C."/>
            <person name="Frati F."/>
        </authorList>
    </citation>
    <scope>NUCLEOTIDE SEQUENCE [LARGE SCALE GENOMIC DNA]</scope>
</reference>
<name>A0ABP1PXZ4_9HEXA</name>
<dbReference type="Proteomes" id="UP001642540">
    <property type="component" value="Unassembled WGS sequence"/>
</dbReference>
<protein>
    <recommendedName>
        <fullName evidence="3">F-box domain-containing protein</fullName>
    </recommendedName>
</protein>
<organism evidence="1 2">
    <name type="scientific">Orchesella dallaii</name>
    <dbReference type="NCBI Taxonomy" id="48710"/>
    <lineage>
        <taxon>Eukaryota</taxon>
        <taxon>Metazoa</taxon>
        <taxon>Ecdysozoa</taxon>
        <taxon>Arthropoda</taxon>
        <taxon>Hexapoda</taxon>
        <taxon>Collembola</taxon>
        <taxon>Entomobryomorpha</taxon>
        <taxon>Entomobryoidea</taxon>
        <taxon>Orchesellidae</taxon>
        <taxon>Orchesellinae</taxon>
        <taxon>Orchesella</taxon>
    </lineage>
</organism>
<keyword evidence="2" id="KW-1185">Reference proteome</keyword>
<dbReference type="EMBL" id="CAXLJM020000015">
    <property type="protein sequence ID" value="CAL8082025.1"/>
    <property type="molecule type" value="Genomic_DNA"/>
</dbReference>
<evidence type="ECO:0008006" key="3">
    <source>
        <dbReference type="Google" id="ProtNLM"/>
    </source>
</evidence>
<evidence type="ECO:0000313" key="2">
    <source>
        <dbReference type="Proteomes" id="UP001642540"/>
    </source>
</evidence>
<evidence type="ECO:0000313" key="1">
    <source>
        <dbReference type="EMBL" id="CAL8082025.1"/>
    </source>
</evidence>
<gene>
    <name evidence="1" type="ORF">ODALV1_LOCUS5093</name>
</gene>
<dbReference type="SUPFAM" id="SSF52047">
    <property type="entry name" value="RNI-like"/>
    <property type="match status" value="1"/>
</dbReference>